<evidence type="ECO:0008006" key="4">
    <source>
        <dbReference type="Google" id="ProtNLM"/>
    </source>
</evidence>
<dbReference type="PROSITE" id="PS51257">
    <property type="entry name" value="PROKAR_LIPOPROTEIN"/>
    <property type="match status" value="1"/>
</dbReference>
<proteinExistence type="predicted"/>
<protein>
    <recommendedName>
        <fullName evidence="4">Knottin scorpion toxin-like domain-containing protein</fullName>
    </recommendedName>
</protein>
<dbReference type="Gramene" id="TuG1812G0100003803.01.T01">
    <property type="protein sequence ID" value="TuG1812G0100003803.01.T01"/>
    <property type="gene ID" value="TuG1812G0100003803.01"/>
</dbReference>
<keyword evidence="3" id="KW-1185">Reference proteome</keyword>
<evidence type="ECO:0000256" key="1">
    <source>
        <dbReference type="SAM" id="SignalP"/>
    </source>
</evidence>
<evidence type="ECO:0000313" key="3">
    <source>
        <dbReference type="Proteomes" id="UP000015106"/>
    </source>
</evidence>
<organism evidence="2 3">
    <name type="scientific">Triticum urartu</name>
    <name type="common">Red wild einkorn</name>
    <name type="synonym">Crithodium urartu</name>
    <dbReference type="NCBI Taxonomy" id="4572"/>
    <lineage>
        <taxon>Eukaryota</taxon>
        <taxon>Viridiplantae</taxon>
        <taxon>Streptophyta</taxon>
        <taxon>Embryophyta</taxon>
        <taxon>Tracheophyta</taxon>
        <taxon>Spermatophyta</taxon>
        <taxon>Magnoliopsida</taxon>
        <taxon>Liliopsida</taxon>
        <taxon>Poales</taxon>
        <taxon>Poaceae</taxon>
        <taxon>BOP clade</taxon>
        <taxon>Pooideae</taxon>
        <taxon>Triticodae</taxon>
        <taxon>Triticeae</taxon>
        <taxon>Triticinae</taxon>
        <taxon>Triticum</taxon>
    </lineage>
</organism>
<evidence type="ECO:0000313" key="2">
    <source>
        <dbReference type="EnsemblPlants" id="TuG1812G0100003803.01.T01"/>
    </source>
</evidence>
<reference evidence="2" key="3">
    <citation type="submission" date="2022-06" db="UniProtKB">
        <authorList>
            <consortium name="EnsemblPlants"/>
        </authorList>
    </citation>
    <scope>IDENTIFICATION</scope>
</reference>
<reference evidence="2" key="2">
    <citation type="submission" date="2018-03" db="EMBL/GenBank/DDBJ databases">
        <title>The Triticum urartu genome reveals the dynamic nature of wheat genome evolution.</title>
        <authorList>
            <person name="Ling H."/>
            <person name="Ma B."/>
            <person name="Shi X."/>
            <person name="Liu H."/>
            <person name="Dong L."/>
            <person name="Sun H."/>
            <person name="Cao Y."/>
            <person name="Gao Q."/>
            <person name="Zheng S."/>
            <person name="Li Y."/>
            <person name="Yu Y."/>
            <person name="Du H."/>
            <person name="Qi M."/>
            <person name="Li Y."/>
            <person name="Yu H."/>
            <person name="Cui Y."/>
            <person name="Wang N."/>
            <person name="Chen C."/>
            <person name="Wu H."/>
            <person name="Zhao Y."/>
            <person name="Zhang J."/>
            <person name="Li Y."/>
            <person name="Zhou W."/>
            <person name="Zhang B."/>
            <person name="Hu W."/>
            <person name="Eijk M."/>
            <person name="Tang J."/>
            <person name="Witsenboer H."/>
            <person name="Zhao S."/>
            <person name="Li Z."/>
            <person name="Zhang A."/>
            <person name="Wang D."/>
            <person name="Liang C."/>
        </authorList>
    </citation>
    <scope>NUCLEOTIDE SEQUENCE [LARGE SCALE GENOMIC DNA]</scope>
    <source>
        <strain evidence="2">cv. G1812</strain>
    </source>
</reference>
<dbReference type="EnsemblPlants" id="TuG1812G0100003803.01.T01">
    <property type="protein sequence ID" value="TuG1812G0100003803.01.T01"/>
    <property type="gene ID" value="TuG1812G0100003803.01"/>
</dbReference>
<feature type="signal peptide" evidence="1">
    <location>
        <begin position="1"/>
        <end position="30"/>
    </location>
</feature>
<dbReference type="Proteomes" id="UP000015106">
    <property type="component" value="Chromosome 1"/>
</dbReference>
<feature type="chain" id="PRO_5035944031" description="Knottin scorpion toxin-like domain-containing protein" evidence="1">
    <location>
        <begin position="31"/>
        <end position="90"/>
    </location>
</feature>
<name>A0A8R7K4V0_TRIUA</name>
<sequence length="90" mass="9524">MALTMNKKATPMCLVSLLLVMSAALLSCHAAGRDIGPAEQWAKYCVAKPTCKTAPQAALDACRNDCNFFGYPASKAYCSALEGGICCCLR</sequence>
<reference evidence="3" key="1">
    <citation type="journal article" date="2013" name="Nature">
        <title>Draft genome of the wheat A-genome progenitor Triticum urartu.</title>
        <authorList>
            <person name="Ling H.Q."/>
            <person name="Zhao S."/>
            <person name="Liu D."/>
            <person name="Wang J."/>
            <person name="Sun H."/>
            <person name="Zhang C."/>
            <person name="Fan H."/>
            <person name="Li D."/>
            <person name="Dong L."/>
            <person name="Tao Y."/>
            <person name="Gao C."/>
            <person name="Wu H."/>
            <person name="Li Y."/>
            <person name="Cui Y."/>
            <person name="Guo X."/>
            <person name="Zheng S."/>
            <person name="Wang B."/>
            <person name="Yu K."/>
            <person name="Liang Q."/>
            <person name="Yang W."/>
            <person name="Lou X."/>
            <person name="Chen J."/>
            <person name="Feng M."/>
            <person name="Jian J."/>
            <person name="Zhang X."/>
            <person name="Luo G."/>
            <person name="Jiang Y."/>
            <person name="Liu J."/>
            <person name="Wang Z."/>
            <person name="Sha Y."/>
            <person name="Zhang B."/>
            <person name="Wu H."/>
            <person name="Tang D."/>
            <person name="Shen Q."/>
            <person name="Xue P."/>
            <person name="Zou S."/>
            <person name="Wang X."/>
            <person name="Liu X."/>
            <person name="Wang F."/>
            <person name="Yang Y."/>
            <person name="An X."/>
            <person name="Dong Z."/>
            <person name="Zhang K."/>
            <person name="Zhang X."/>
            <person name="Luo M.C."/>
            <person name="Dvorak J."/>
            <person name="Tong Y."/>
            <person name="Wang J."/>
            <person name="Yang H."/>
            <person name="Li Z."/>
            <person name="Wang D."/>
            <person name="Zhang A."/>
            <person name="Wang J."/>
        </authorList>
    </citation>
    <scope>NUCLEOTIDE SEQUENCE</scope>
    <source>
        <strain evidence="3">cv. G1812</strain>
    </source>
</reference>
<accession>A0A8R7K4V0</accession>
<dbReference type="AlphaFoldDB" id="A0A8R7K4V0"/>
<keyword evidence="1" id="KW-0732">Signal</keyword>